<dbReference type="EMBL" id="FQYO01000003">
    <property type="protein sequence ID" value="SHI79453.1"/>
    <property type="molecule type" value="Genomic_DNA"/>
</dbReference>
<gene>
    <name evidence="2" type="ORF">SAMN05444417_1749</name>
</gene>
<dbReference type="STRING" id="1447782.SAMN05444417_1749"/>
<evidence type="ECO:0000256" key="1">
    <source>
        <dbReference type="SAM" id="MobiDB-lite"/>
    </source>
</evidence>
<sequence length="29" mass="3297">MTLAEKARRNRTIALGNRRDVQERPASAD</sequence>
<accession>A0A1M6E234</accession>
<reference evidence="2 3" key="1">
    <citation type="submission" date="2016-11" db="EMBL/GenBank/DDBJ databases">
        <authorList>
            <person name="Jaros S."/>
            <person name="Januszkiewicz K."/>
            <person name="Wedrychowicz H."/>
        </authorList>
    </citation>
    <scope>NUCLEOTIDE SEQUENCE [LARGE SCALE GENOMIC DNA]</scope>
    <source>
        <strain evidence="2 3">DSM 100565</strain>
    </source>
</reference>
<name>A0A1M6E234_9RHOB</name>
<feature type="region of interest" description="Disordered" evidence="1">
    <location>
        <begin position="1"/>
        <end position="29"/>
    </location>
</feature>
<organism evidence="2 3">
    <name type="scientific">Wenxinia saemankumensis</name>
    <dbReference type="NCBI Taxonomy" id="1447782"/>
    <lineage>
        <taxon>Bacteria</taxon>
        <taxon>Pseudomonadati</taxon>
        <taxon>Pseudomonadota</taxon>
        <taxon>Alphaproteobacteria</taxon>
        <taxon>Rhodobacterales</taxon>
        <taxon>Roseobacteraceae</taxon>
        <taxon>Wenxinia</taxon>
    </lineage>
</organism>
<keyword evidence="3" id="KW-1185">Reference proteome</keyword>
<proteinExistence type="predicted"/>
<protein>
    <submittedName>
        <fullName evidence="2">Uncharacterized protein</fullName>
    </submittedName>
</protein>
<evidence type="ECO:0000313" key="3">
    <source>
        <dbReference type="Proteomes" id="UP000184292"/>
    </source>
</evidence>
<evidence type="ECO:0000313" key="2">
    <source>
        <dbReference type="EMBL" id="SHI79453.1"/>
    </source>
</evidence>
<dbReference type="Proteomes" id="UP000184292">
    <property type="component" value="Unassembled WGS sequence"/>
</dbReference>
<dbReference type="AlphaFoldDB" id="A0A1M6E234"/>